<evidence type="ECO:0000256" key="5">
    <source>
        <dbReference type="ARBA" id="ARBA00023136"/>
    </source>
</evidence>
<dbReference type="Pfam" id="PF13715">
    <property type="entry name" value="CarbopepD_reg_2"/>
    <property type="match status" value="1"/>
</dbReference>
<evidence type="ECO:0000256" key="7">
    <source>
        <dbReference type="PROSITE-ProRule" id="PRU01360"/>
    </source>
</evidence>
<dbReference type="RefSeq" id="WP_076369627.1">
    <property type="nucleotide sequence ID" value="NZ_FTMG01000001.1"/>
</dbReference>
<proteinExistence type="inferred from homology"/>
<sequence length="1180" mass="130650">MFQILPSLKTLRLLLLIVFVNGFLCISSLAEGIAKAQGLEKKITISFDKVTLKQALDKIASRASVTIMYSVTKELTETSVSLHVKDKPLKDVLILLLAPYSYSYQVIDEKIVIRHDLPKPQLKPSENKRLLLIRVKGKVTDNKGQALEGATIRIKGENKLAITDKDGAFVLDDVIPNTILQVSFIGYRTKEITVGNDLNYLTIALNLDDSKLDVVNVVSTGYQTLPRERVTGSFAQPLKEMYDSRVATDIISKLDGITSGLLFNRNTTNTQNGQLDLSIRGRSTIFANDQPLIVIDNFPYSGDINNINPNDVENITVLKDAAAASIWGVKAGNGVIVITTKKGKLNQPLSVSFNSNVTVFQKPDLHYNSQYMSSADYIGVEKFLFQKGKYDTDLSNTTSYPFISPVVEILAQQRGGAISSAMASSQIDALGKNDLLNDMSKYLYQRAVNQQYSVNIKGGDTKTSYYFSTGYDNDLPTQKDNKFNRLTVNSNIAFNPIKNLQVAVGLNYNQSNTKTDNTISNVLQGNIYPYAQLADAAGNPLTITKNLNPAFVKVAPSMGYLDWSYAPLTDLGLSDNTTKYGDIRLSPSLKYTVIKGLSLDIKYQYEQYTSNFRDFESQETYTTRNFINQFASVDAKGIVNYNYVPLGGVLSQSLTTVTAYNARGQLNYAGSWSNSEVNAIAGIEQSQAKTDGNTSASVYGYDPKTGNSTAVDLVDYFPLNPGGLSYSPIPNGGGISGALTRLRSYFGNAAYTYAKKYTFSASARIDGSNYFGVSTNLKSVPLWSVGGKWDVDKEQFYHSAWLPVLHLRATYGYNGNLNQNITGVTTFQYYPINSSLTHLPQAYIANVGDPQLRWEKAGIANFGLDFGLKDNWLSGSFEYFVKNGKDIIGNESVAPSVGLTTIEGNFANMKGSGFDIQVTSTNIDGNFKWFTTLLFSHARDKVTTYNAPSIASSLITADGASGNIYPIVGYPVYGVWSYRWAGLDPTNGDPQGYINGKISKDYGTLIQPASKNDLVYNGPARPQYFGSINNRLVYKDFSLNFNISYKFDYFFRKSALNYTNLFNNWLGGNKEYAQRWQKPGDEKVTNVPSMVYPANSSRDVFYQYSDATVVKGDNIRLQDVSLNYTFDKRVYRNLPFNIQVYLYANNIGILWRANKLNLDPDYPTGYPSPKSISLGVKANL</sequence>
<evidence type="ECO:0000256" key="4">
    <source>
        <dbReference type="ARBA" id="ARBA00022692"/>
    </source>
</evidence>
<dbReference type="InterPro" id="IPR036942">
    <property type="entry name" value="Beta-barrel_TonB_sf"/>
</dbReference>
<keyword evidence="10" id="KW-1185">Reference proteome</keyword>
<keyword evidence="5 7" id="KW-0472">Membrane</keyword>
<dbReference type="SUPFAM" id="SSF49464">
    <property type="entry name" value="Carboxypeptidase regulatory domain-like"/>
    <property type="match status" value="1"/>
</dbReference>
<dbReference type="InterPro" id="IPR008969">
    <property type="entry name" value="CarboxyPept-like_regulatory"/>
</dbReference>
<comment type="subcellular location">
    <subcellularLocation>
        <location evidence="1 7">Cell outer membrane</location>
        <topology evidence="1 7">Multi-pass membrane protein</topology>
    </subcellularLocation>
</comment>
<dbReference type="Gene3D" id="2.40.170.20">
    <property type="entry name" value="TonB-dependent receptor, beta-barrel domain"/>
    <property type="match status" value="1"/>
</dbReference>
<evidence type="ECO:0000259" key="8">
    <source>
        <dbReference type="Pfam" id="PF07715"/>
    </source>
</evidence>
<dbReference type="Pfam" id="PF07715">
    <property type="entry name" value="Plug"/>
    <property type="match status" value="1"/>
</dbReference>
<gene>
    <name evidence="9" type="ORF">HDF23_000542</name>
</gene>
<dbReference type="EMBL" id="JACHCB010000001">
    <property type="protein sequence ID" value="MBB6107812.1"/>
    <property type="molecule type" value="Genomic_DNA"/>
</dbReference>
<dbReference type="InterPro" id="IPR039426">
    <property type="entry name" value="TonB-dep_rcpt-like"/>
</dbReference>
<dbReference type="SUPFAM" id="SSF56935">
    <property type="entry name" value="Porins"/>
    <property type="match status" value="1"/>
</dbReference>
<reference evidence="9 10" key="1">
    <citation type="submission" date="2020-08" db="EMBL/GenBank/DDBJ databases">
        <title>Genomic Encyclopedia of Type Strains, Phase IV (KMG-V): Genome sequencing to study the core and pangenomes of soil and plant-associated prokaryotes.</title>
        <authorList>
            <person name="Whitman W."/>
        </authorList>
    </citation>
    <scope>NUCLEOTIDE SEQUENCE [LARGE SCALE GENOMIC DNA]</scope>
    <source>
        <strain evidence="9 10">ANJLi2</strain>
    </source>
</reference>
<accession>A0ABR6PDK1</accession>
<evidence type="ECO:0000256" key="1">
    <source>
        <dbReference type="ARBA" id="ARBA00004571"/>
    </source>
</evidence>
<dbReference type="InterPro" id="IPR037066">
    <property type="entry name" value="Plug_dom_sf"/>
</dbReference>
<organism evidence="9 10">
    <name type="scientific">Mucilaginibacter lappiensis</name>
    <dbReference type="NCBI Taxonomy" id="354630"/>
    <lineage>
        <taxon>Bacteria</taxon>
        <taxon>Pseudomonadati</taxon>
        <taxon>Bacteroidota</taxon>
        <taxon>Sphingobacteriia</taxon>
        <taxon>Sphingobacteriales</taxon>
        <taxon>Sphingobacteriaceae</taxon>
        <taxon>Mucilaginibacter</taxon>
    </lineage>
</organism>
<keyword evidence="2 7" id="KW-0813">Transport</keyword>
<evidence type="ECO:0000256" key="6">
    <source>
        <dbReference type="ARBA" id="ARBA00023237"/>
    </source>
</evidence>
<dbReference type="NCBIfam" id="TIGR04057">
    <property type="entry name" value="SusC_RagA_signa"/>
    <property type="match status" value="1"/>
</dbReference>
<comment type="caution">
    <text evidence="9">The sequence shown here is derived from an EMBL/GenBank/DDBJ whole genome shotgun (WGS) entry which is preliminary data.</text>
</comment>
<name>A0ABR6PDK1_9SPHI</name>
<dbReference type="Gene3D" id="2.170.130.10">
    <property type="entry name" value="TonB-dependent receptor, plug domain"/>
    <property type="match status" value="1"/>
</dbReference>
<dbReference type="Gene3D" id="2.60.40.1120">
    <property type="entry name" value="Carboxypeptidase-like, regulatory domain"/>
    <property type="match status" value="1"/>
</dbReference>
<dbReference type="NCBIfam" id="TIGR04056">
    <property type="entry name" value="OMP_RagA_SusC"/>
    <property type="match status" value="1"/>
</dbReference>
<comment type="similarity">
    <text evidence="7">Belongs to the TonB-dependent receptor family.</text>
</comment>
<protein>
    <submittedName>
        <fullName evidence="9">TonB-linked SusC/RagA family outer membrane protein</fullName>
    </submittedName>
</protein>
<dbReference type="Proteomes" id="UP000541583">
    <property type="component" value="Unassembled WGS sequence"/>
</dbReference>
<dbReference type="InterPro" id="IPR023996">
    <property type="entry name" value="TonB-dep_OMP_SusC/RagA"/>
</dbReference>
<dbReference type="PROSITE" id="PS52016">
    <property type="entry name" value="TONB_DEPENDENT_REC_3"/>
    <property type="match status" value="1"/>
</dbReference>
<evidence type="ECO:0000256" key="2">
    <source>
        <dbReference type="ARBA" id="ARBA00022448"/>
    </source>
</evidence>
<keyword evidence="4 7" id="KW-0812">Transmembrane</keyword>
<dbReference type="InterPro" id="IPR012910">
    <property type="entry name" value="Plug_dom"/>
</dbReference>
<feature type="domain" description="TonB-dependent receptor plug" evidence="8">
    <location>
        <begin position="247"/>
        <end position="335"/>
    </location>
</feature>
<evidence type="ECO:0000256" key="3">
    <source>
        <dbReference type="ARBA" id="ARBA00022452"/>
    </source>
</evidence>
<keyword evidence="6 7" id="KW-0998">Cell outer membrane</keyword>
<evidence type="ECO:0000313" key="10">
    <source>
        <dbReference type="Proteomes" id="UP000541583"/>
    </source>
</evidence>
<evidence type="ECO:0000313" key="9">
    <source>
        <dbReference type="EMBL" id="MBB6107812.1"/>
    </source>
</evidence>
<dbReference type="InterPro" id="IPR023997">
    <property type="entry name" value="TonB-dep_OMP_SusC/RagA_CS"/>
</dbReference>
<keyword evidence="3 7" id="KW-1134">Transmembrane beta strand</keyword>